<dbReference type="SMART" id="SM00388">
    <property type="entry name" value="HisKA"/>
    <property type="match status" value="1"/>
</dbReference>
<dbReference type="PROSITE" id="PS50109">
    <property type="entry name" value="HIS_KIN"/>
    <property type="match status" value="1"/>
</dbReference>
<dbReference type="SUPFAM" id="SSF47226">
    <property type="entry name" value="Histidine-containing phosphotransfer domain, HPT domain"/>
    <property type="match status" value="1"/>
</dbReference>
<accession>A0A433J7M5</accession>
<dbReference type="InterPro" id="IPR003661">
    <property type="entry name" value="HisK_dim/P_dom"/>
</dbReference>
<evidence type="ECO:0000256" key="6">
    <source>
        <dbReference type="PROSITE-ProRule" id="PRU00169"/>
    </source>
</evidence>
<dbReference type="SMART" id="SM00448">
    <property type="entry name" value="REC"/>
    <property type="match status" value="2"/>
</dbReference>
<dbReference type="SUPFAM" id="SSF55874">
    <property type="entry name" value="ATPase domain of HSP90 chaperone/DNA topoisomerase II/histidine kinase"/>
    <property type="match status" value="1"/>
</dbReference>
<dbReference type="InterPro" id="IPR005467">
    <property type="entry name" value="His_kinase_dom"/>
</dbReference>
<feature type="modified residue" description="4-aspartylphosphate" evidence="6">
    <location>
        <position position="571"/>
    </location>
</feature>
<proteinExistence type="predicted"/>
<evidence type="ECO:0000313" key="11">
    <source>
        <dbReference type="EMBL" id="RUQ69678.1"/>
    </source>
</evidence>
<keyword evidence="4" id="KW-0902">Two-component regulatory system</keyword>
<name>A0A433J7M5_9PROT</name>
<dbReference type="InterPro" id="IPR035965">
    <property type="entry name" value="PAS-like_dom_sf"/>
</dbReference>
<feature type="modified residue" description="Phosphohistidine" evidence="5">
    <location>
        <position position="866"/>
    </location>
</feature>
<evidence type="ECO:0000256" key="1">
    <source>
        <dbReference type="ARBA" id="ARBA00000085"/>
    </source>
</evidence>
<dbReference type="InterPro" id="IPR036097">
    <property type="entry name" value="HisK_dim/P_sf"/>
</dbReference>
<dbReference type="RefSeq" id="WP_126999235.1">
    <property type="nucleotide sequence ID" value="NZ_JBNPXW010000003.1"/>
</dbReference>
<keyword evidence="3 6" id="KW-0597">Phosphoprotein</keyword>
<dbReference type="Pfam" id="PF01627">
    <property type="entry name" value="Hpt"/>
    <property type="match status" value="1"/>
</dbReference>
<dbReference type="Gene3D" id="3.30.450.20">
    <property type="entry name" value="PAS domain"/>
    <property type="match status" value="1"/>
</dbReference>
<evidence type="ECO:0000259" key="9">
    <source>
        <dbReference type="PROSITE" id="PS50110"/>
    </source>
</evidence>
<dbReference type="FunFam" id="3.30.565.10:FF:000010">
    <property type="entry name" value="Sensor histidine kinase RcsC"/>
    <property type="match status" value="1"/>
</dbReference>
<dbReference type="OrthoDB" id="9801651at2"/>
<dbReference type="GO" id="GO:0005886">
    <property type="term" value="C:plasma membrane"/>
    <property type="evidence" value="ECO:0007669"/>
    <property type="project" value="UniProtKB-SubCell"/>
</dbReference>
<protein>
    <recommendedName>
        <fullName evidence="2">histidine kinase</fullName>
        <ecNumber evidence="2">2.7.13.3</ecNumber>
    </recommendedName>
</protein>
<dbReference type="Gene3D" id="1.10.287.130">
    <property type="match status" value="1"/>
</dbReference>
<dbReference type="Gene3D" id="3.40.50.2300">
    <property type="match status" value="2"/>
</dbReference>
<dbReference type="PROSITE" id="PS50110">
    <property type="entry name" value="RESPONSE_REGULATORY"/>
    <property type="match status" value="2"/>
</dbReference>
<dbReference type="PRINTS" id="PR00344">
    <property type="entry name" value="BCTRLSENSOR"/>
</dbReference>
<evidence type="ECO:0000259" key="10">
    <source>
        <dbReference type="PROSITE" id="PS50894"/>
    </source>
</evidence>
<evidence type="ECO:0000256" key="5">
    <source>
        <dbReference type="PROSITE-ProRule" id="PRU00110"/>
    </source>
</evidence>
<dbReference type="GO" id="GO:0000155">
    <property type="term" value="F:phosphorelay sensor kinase activity"/>
    <property type="evidence" value="ECO:0007669"/>
    <property type="project" value="InterPro"/>
</dbReference>
<dbReference type="Pfam" id="PF12860">
    <property type="entry name" value="PAS_7"/>
    <property type="match status" value="2"/>
</dbReference>
<evidence type="ECO:0000256" key="4">
    <source>
        <dbReference type="ARBA" id="ARBA00023012"/>
    </source>
</evidence>
<dbReference type="CDD" id="cd00082">
    <property type="entry name" value="HisKA"/>
    <property type="match status" value="1"/>
</dbReference>
<dbReference type="PROSITE" id="PS50894">
    <property type="entry name" value="HPT"/>
    <property type="match status" value="1"/>
</dbReference>
<dbReference type="CDD" id="cd16922">
    <property type="entry name" value="HATPase_EvgS-ArcB-TorS-like"/>
    <property type="match status" value="1"/>
</dbReference>
<feature type="domain" description="Response regulatory" evidence="9">
    <location>
        <begin position="652"/>
        <end position="770"/>
    </location>
</feature>
<evidence type="ECO:0000256" key="7">
    <source>
        <dbReference type="SAM" id="MobiDB-lite"/>
    </source>
</evidence>
<feature type="region of interest" description="Disordered" evidence="7">
    <location>
        <begin position="774"/>
        <end position="798"/>
    </location>
</feature>
<keyword evidence="12" id="KW-1185">Reference proteome</keyword>
<feature type="domain" description="HPt" evidence="10">
    <location>
        <begin position="827"/>
        <end position="924"/>
    </location>
</feature>
<dbReference type="InterPro" id="IPR003594">
    <property type="entry name" value="HATPase_dom"/>
</dbReference>
<reference evidence="11 12" key="1">
    <citation type="submission" date="2018-12" db="EMBL/GenBank/DDBJ databases">
        <authorList>
            <person name="Yang Y."/>
        </authorList>
    </citation>
    <scope>NUCLEOTIDE SEQUENCE [LARGE SCALE GENOMIC DNA]</scope>
    <source>
        <strain evidence="11 12">GSF71</strain>
    </source>
</reference>
<dbReference type="SUPFAM" id="SSF55785">
    <property type="entry name" value="PYP-like sensor domain (PAS domain)"/>
    <property type="match status" value="1"/>
</dbReference>
<dbReference type="SMART" id="SM00387">
    <property type="entry name" value="HATPase_c"/>
    <property type="match status" value="1"/>
</dbReference>
<dbReference type="Pfam" id="PF00072">
    <property type="entry name" value="Response_reg"/>
    <property type="match status" value="1"/>
</dbReference>
<dbReference type="PANTHER" id="PTHR45339:SF5">
    <property type="entry name" value="HISTIDINE KINASE"/>
    <property type="match status" value="1"/>
</dbReference>
<organism evidence="11 12">
    <name type="scientific">Azospirillum doebereinerae</name>
    <dbReference type="NCBI Taxonomy" id="92933"/>
    <lineage>
        <taxon>Bacteria</taxon>
        <taxon>Pseudomonadati</taxon>
        <taxon>Pseudomonadota</taxon>
        <taxon>Alphaproteobacteria</taxon>
        <taxon>Rhodospirillales</taxon>
        <taxon>Azospirillaceae</taxon>
        <taxon>Azospirillum</taxon>
    </lineage>
</organism>
<dbReference type="SUPFAM" id="SSF47384">
    <property type="entry name" value="Homodimeric domain of signal transducing histidine kinase"/>
    <property type="match status" value="1"/>
</dbReference>
<dbReference type="Gene3D" id="1.20.120.160">
    <property type="entry name" value="HPT domain"/>
    <property type="match status" value="1"/>
</dbReference>
<comment type="catalytic activity">
    <reaction evidence="1">
        <text>ATP + protein L-histidine = ADP + protein N-phospho-L-histidine.</text>
        <dbReference type="EC" id="2.7.13.3"/>
    </reaction>
</comment>
<dbReference type="SUPFAM" id="SSF52172">
    <property type="entry name" value="CheY-like"/>
    <property type="match status" value="2"/>
</dbReference>
<dbReference type="InterPro" id="IPR036890">
    <property type="entry name" value="HATPase_C_sf"/>
</dbReference>
<feature type="modified residue" description="4-aspartylphosphate" evidence="6">
    <location>
        <position position="701"/>
    </location>
</feature>
<evidence type="ECO:0000313" key="12">
    <source>
        <dbReference type="Proteomes" id="UP000280346"/>
    </source>
</evidence>
<dbReference type="Gene3D" id="3.30.565.10">
    <property type="entry name" value="Histidine kinase-like ATPase, C-terminal domain"/>
    <property type="match status" value="1"/>
</dbReference>
<dbReference type="InterPro" id="IPR036641">
    <property type="entry name" value="HPT_dom_sf"/>
</dbReference>
<dbReference type="InterPro" id="IPR001789">
    <property type="entry name" value="Sig_transdc_resp-reg_receiver"/>
</dbReference>
<feature type="domain" description="Response regulatory" evidence="9">
    <location>
        <begin position="517"/>
        <end position="628"/>
    </location>
</feature>
<dbReference type="EC" id="2.7.13.3" evidence="2"/>
<gene>
    <name evidence="11" type="ORF">EJ913_15010</name>
</gene>
<evidence type="ECO:0000259" key="8">
    <source>
        <dbReference type="PROSITE" id="PS50109"/>
    </source>
</evidence>
<dbReference type="CDD" id="cd17546">
    <property type="entry name" value="REC_hyHK_CKI1_RcsC-like"/>
    <property type="match status" value="1"/>
</dbReference>
<dbReference type="InterPro" id="IPR011006">
    <property type="entry name" value="CheY-like_superfamily"/>
</dbReference>
<evidence type="ECO:0000256" key="3">
    <source>
        <dbReference type="ARBA" id="ARBA00022553"/>
    </source>
</evidence>
<feature type="region of interest" description="Disordered" evidence="7">
    <location>
        <begin position="123"/>
        <end position="143"/>
    </location>
</feature>
<dbReference type="AlphaFoldDB" id="A0A433J7M5"/>
<dbReference type="PANTHER" id="PTHR45339">
    <property type="entry name" value="HYBRID SIGNAL TRANSDUCTION HISTIDINE KINASE J"/>
    <property type="match status" value="1"/>
</dbReference>
<dbReference type="Pfam" id="PF00512">
    <property type="entry name" value="HisKA"/>
    <property type="match status" value="1"/>
</dbReference>
<dbReference type="Proteomes" id="UP000280346">
    <property type="component" value="Unassembled WGS sequence"/>
</dbReference>
<evidence type="ECO:0000256" key="2">
    <source>
        <dbReference type="ARBA" id="ARBA00012438"/>
    </source>
</evidence>
<dbReference type="EMBL" id="RZIJ01000011">
    <property type="protein sequence ID" value="RUQ69678.1"/>
    <property type="molecule type" value="Genomic_DNA"/>
</dbReference>
<sequence length="1029" mass="110707">MPVDSGPYALMAELLDSVNVGVCLFDSGDHALLWNRSFLTLFPEHDGHIHAGEHYALNLRRFYLSRLDPDELPLIDRYIEEGVARHRGQTQPFVFQHRGQWVRVAATSTADGGRVRVWTPLASPTGAGQWNRPSAAQPGPNANPEEAFLEQFADGVMLLDDDGRIAKANEQVLFLYDVPRKADLIGLRYDELLNAVWRGQRPPASLTERQRFNGAPFEVELPGDRWLRVAEQRGVDGIAYSTHVDITEMKRLQTALNRAKEEADRASAAKSRFLAMISHEIRTPMNAIIGIGRIALKATAEPGLRGYLETINASAGRLLGIMNDLLDFSKIEAGKVEIVAQPFSLDEVLEPLGDLVMGSAKAGGGAKPGDIEVAIRVAPGTPDRLVGDPLRLGQVLANLTANALKFTERGEILVTVEEVARAGGSVTLGFQVADSGIGIDAAQQGQLFQPFVQADDMTTRRYGGTGLGLTICKQLVDLMGGAITLSSAPGRGSRFGFTVDLQLAPKGADAPARLAGRVLVVDDHPAARAALAEMVTALGCEAVEAESAVAALLAAEQAAAQGRPVAAALVDWPAPGWDGRAAVIPALALVPAKAEVPLQTPESGTGVAGVLFKPVTPGRLRDRLAGLLGGQGDRTAKPAAERRDLSALRGARVLLVDDNALNREVALHLLAEARVTVEVAENGLQAFERVGRGDYDLVLMDIQMPVMDGLEATRRIRRLEQDRFRDLPIVAMTAQAMSAHRQASREAGLDEHLAKPIEPDRLFDTMLRLIDPARLTGRQPPPPADDGPAGRDGGGPRLEDIACGDIVQDARRAGLDWDAALRRVDNDPTTLHRLMRSFRRDCADYPAALVAAVAAGDQERIRFLAHALRSSCAYIGAMELSRLAGRVDEAVRTDQSSLGAGLATDLAGDLARLLEQLSGLCPVANGTAAARTAAIRTAALTDDTALEPSIRRLAGLLGMADLRAEEVWSDLRERLDPAHRDFAADVDTLLDDLRYPEALDRLRDFATTRGMALTAPPRNRVEAKSPEHL</sequence>
<dbReference type="InterPro" id="IPR008207">
    <property type="entry name" value="Sig_transdc_His_kin_Hpt_dom"/>
</dbReference>
<dbReference type="Pfam" id="PF02518">
    <property type="entry name" value="HATPase_c"/>
    <property type="match status" value="1"/>
</dbReference>
<dbReference type="GO" id="GO:0005524">
    <property type="term" value="F:ATP binding"/>
    <property type="evidence" value="ECO:0007669"/>
    <property type="project" value="UniProtKB-KW"/>
</dbReference>
<comment type="caution">
    <text evidence="11">The sequence shown here is derived from an EMBL/GenBank/DDBJ whole genome shotgun (WGS) entry which is preliminary data.</text>
</comment>
<feature type="domain" description="Histidine kinase" evidence="8">
    <location>
        <begin position="276"/>
        <end position="503"/>
    </location>
</feature>
<dbReference type="InterPro" id="IPR004358">
    <property type="entry name" value="Sig_transdc_His_kin-like_C"/>
</dbReference>